<name>A0A2Y9TXY9_9GAMM</name>
<dbReference type="NCBIfam" id="NF033618">
    <property type="entry name" value="mlaB_1"/>
    <property type="match status" value="1"/>
</dbReference>
<protein>
    <submittedName>
        <fullName evidence="2">Lipid asymmetry maintenance protein MlaB</fullName>
    </submittedName>
</protein>
<gene>
    <name evidence="2" type="primary">mlaB</name>
    <name evidence="2" type="ORF">HYN51_07455</name>
</gene>
<reference evidence="2 3" key="1">
    <citation type="journal article" date="2019" name="Int. J. Syst. Evol. Microbiol.">
        <title>Limnobaculum parvum gen. nov., sp. nov., isolated from a freshwater lake.</title>
        <authorList>
            <person name="Baek C."/>
            <person name="Shin S.K."/>
            <person name="Yi H."/>
        </authorList>
    </citation>
    <scope>NUCLEOTIDE SEQUENCE [LARGE SCALE GENOMIC DNA]</scope>
    <source>
        <strain evidence="2 3">HYN0051</strain>
    </source>
</reference>
<dbReference type="PANTHER" id="PTHR35849:SF1">
    <property type="entry name" value="INTERMEMBRANE PHOSPHOLIPID TRANSPORT SYSTEM BINDING PROTEIN MLAB"/>
    <property type="match status" value="1"/>
</dbReference>
<dbReference type="Gene3D" id="3.30.750.24">
    <property type="entry name" value="STAS domain"/>
    <property type="match status" value="1"/>
</dbReference>
<dbReference type="EMBL" id="CP029185">
    <property type="protein sequence ID" value="AWH88401.1"/>
    <property type="molecule type" value="Genomic_DNA"/>
</dbReference>
<dbReference type="SUPFAM" id="SSF52091">
    <property type="entry name" value="SpoIIaa-like"/>
    <property type="match status" value="1"/>
</dbReference>
<proteinExistence type="predicted"/>
<organism evidence="2 3">
    <name type="scientific">Limnobaculum parvum</name>
    <dbReference type="NCBI Taxonomy" id="2172103"/>
    <lineage>
        <taxon>Bacteria</taxon>
        <taxon>Pseudomonadati</taxon>
        <taxon>Pseudomonadota</taxon>
        <taxon>Gammaproteobacteria</taxon>
        <taxon>Enterobacterales</taxon>
        <taxon>Budviciaceae</taxon>
        <taxon>Limnobaculum</taxon>
    </lineage>
</organism>
<dbReference type="OrthoDB" id="5687860at2"/>
<dbReference type="Pfam" id="PF13466">
    <property type="entry name" value="STAS_2"/>
    <property type="match status" value="1"/>
</dbReference>
<dbReference type="InterPro" id="IPR036513">
    <property type="entry name" value="STAS_dom_sf"/>
</dbReference>
<dbReference type="InterPro" id="IPR049743">
    <property type="entry name" value="MlaB"/>
</dbReference>
<accession>A0A2Y9TXY9</accession>
<sequence>MQNALNWQAENGVIMLSGDLDRETLLPFWKVRQQVISADITTIDVSGLSRVDSAGLAVLVHLLDEGEVRKQPLKLVGMTEKLQMLASLYNLQQIIQPYLVSTSTMV</sequence>
<dbReference type="KEGG" id="lpv:HYN51_07455"/>
<keyword evidence="3" id="KW-1185">Reference proteome</keyword>
<dbReference type="AlphaFoldDB" id="A0A2Y9TXY9"/>
<evidence type="ECO:0000259" key="1">
    <source>
        <dbReference type="PROSITE" id="PS50801"/>
    </source>
</evidence>
<evidence type="ECO:0000313" key="3">
    <source>
        <dbReference type="Proteomes" id="UP000244908"/>
    </source>
</evidence>
<dbReference type="CDD" id="cd07043">
    <property type="entry name" value="STAS_anti-anti-sigma_factors"/>
    <property type="match status" value="1"/>
</dbReference>
<evidence type="ECO:0000313" key="2">
    <source>
        <dbReference type="EMBL" id="AWH88401.1"/>
    </source>
</evidence>
<dbReference type="PANTHER" id="PTHR35849">
    <property type="entry name" value="BLR2341 PROTEIN"/>
    <property type="match status" value="1"/>
</dbReference>
<dbReference type="InterPro" id="IPR052746">
    <property type="entry name" value="MlaB_ABC_Transporter"/>
</dbReference>
<feature type="domain" description="STAS" evidence="1">
    <location>
        <begin position="13"/>
        <end position="106"/>
    </location>
</feature>
<dbReference type="Proteomes" id="UP000244908">
    <property type="component" value="Chromosome"/>
</dbReference>
<dbReference type="InterPro" id="IPR058548">
    <property type="entry name" value="MlaB-like_STAS"/>
</dbReference>
<dbReference type="PROSITE" id="PS50801">
    <property type="entry name" value="STAS"/>
    <property type="match status" value="1"/>
</dbReference>
<dbReference type="RefSeq" id="WP_108900473.1">
    <property type="nucleotide sequence ID" value="NZ_CP029185.2"/>
</dbReference>
<dbReference type="InterPro" id="IPR002645">
    <property type="entry name" value="STAS_dom"/>
</dbReference>